<organism evidence="1 2">
    <name type="scientific">Vitis vinifera</name>
    <name type="common">Grape</name>
    <dbReference type="NCBI Taxonomy" id="29760"/>
    <lineage>
        <taxon>Eukaryota</taxon>
        <taxon>Viridiplantae</taxon>
        <taxon>Streptophyta</taxon>
        <taxon>Embryophyta</taxon>
        <taxon>Tracheophyta</taxon>
        <taxon>Spermatophyta</taxon>
        <taxon>Magnoliopsida</taxon>
        <taxon>eudicotyledons</taxon>
        <taxon>Gunneridae</taxon>
        <taxon>Pentapetalae</taxon>
        <taxon>rosids</taxon>
        <taxon>Vitales</taxon>
        <taxon>Vitaceae</taxon>
        <taxon>Viteae</taxon>
        <taxon>Vitis</taxon>
    </lineage>
</organism>
<proteinExistence type="predicted"/>
<dbReference type="AlphaFoldDB" id="A0A438E183"/>
<sequence>MDEMQNDLSQKIDNVQYAISRLTNLNIVQEKGKFPFQPHQNPKGIHEVEAQEGESSKVREGSQRIYHLEEW</sequence>
<evidence type="ECO:0000313" key="2">
    <source>
        <dbReference type="Proteomes" id="UP000288805"/>
    </source>
</evidence>
<evidence type="ECO:0000313" key="1">
    <source>
        <dbReference type="EMBL" id="RVW41464.1"/>
    </source>
</evidence>
<gene>
    <name evidence="1" type="ORF">CK203_094055</name>
</gene>
<dbReference type="EMBL" id="QGNW01001437">
    <property type="protein sequence ID" value="RVW41464.1"/>
    <property type="molecule type" value="Genomic_DNA"/>
</dbReference>
<reference evidence="1 2" key="1">
    <citation type="journal article" date="2018" name="PLoS Genet.">
        <title>Population sequencing reveals clonal diversity and ancestral inbreeding in the grapevine cultivar Chardonnay.</title>
        <authorList>
            <person name="Roach M.J."/>
            <person name="Johnson D.L."/>
            <person name="Bohlmann J."/>
            <person name="van Vuuren H.J."/>
            <person name="Jones S.J."/>
            <person name="Pretorius I.S."/>
            <person name="Schmidt S.A."/>
            <person name="Borneman A.R."/>
        </authorList>
    </citation>
    <scope>NUCLEOTIDE SEQUENCE [LARGE SCALE GENOMIC DNA]</scope>
    <source>
        <strain evidence="2">cv. Chardonnay</strain>
        <tissue evidence="1">Leaf</tissue>
    </source>
</reference>
<dbReference type="Proteomes" id="UP000288805">
    <property type="component" value="Unassembled WGS sequence"/>
</dbReference>
<protein>
    <submittedName>
        <fullName evidence="1">Uncharacterized protein</fullName>
    </submittedName>
</protein>
<accession>A0A438E183</accession>
<comment type="caution">
    <text evidence="1">The sequence shown here is derived from an EMBL/GenBank/DDBJ whole genome shotgun (WGS) entry which is preliminary data.</text>
</comment>
<name>A0A438E183_VITVI</name>